<evidence type="ECO:0000313" key="9">
    <source>
        <dbReference type="Proteomes" id="UP000257200"/>
    </source>
</evidence>
<dbReference type="GO" id="GO:0045956">
    <property type="term" value="P:positive regulation of calcium ion-dependent exocytosis"/>
    <property type="evidence" value="ECO:0007669"/>
    <property type="project" value="TreeGrafter"/>
</dbReference>
<dbReference type="GO" id="GO:0070509">
    <property type="term" value="P:calcium ion import"/>
    <property type="evidence" value="ECO:0007669"/>
    <property type="project" value="TreeGrafter"/>
</dbReference>
<evidence type="ECO:0000256" key="2">
    <source>
        <dbReference type="ARBA" id="ARBA00022692"/>
    </source>
</evidence>
<feature type="compositionally biased region" description="Polar residues" evidence="5">
    <location>
        <begin position="742"/>
        <end position="759"/>
    </location>
</feature>
<feature type="compositionally biased region" description="Basic and acidic residues" evidence="5">
    <location>
        <begin position="538"/>
        <end position="547"/>
    </location>
</feature>
<dbReference type="GO" id="GO:0043005">
    <property type="term" value="C:neuron projection"/>
    <property type="evidence" value="ECO:0007669"/>
    <property type="project" value="TreeGrafter"/>
</dbReference>
<feature type="region of interest" description="Disordered" evidence="5">
    <location>
        <begin position="253"/>
        <end position="293"/>
    </location>
</feature>
<keyword evidence="9" id="KW-1185">Reference proteome</keyword>
<evidence type="ECO:0000313" key="8">
    <source>
        <dbReference type="Ensembl" id="ENSAPOP00000000199.1"/>
    </source>
</evidence>
<dbReference type="Pfam" id="PF00520">
    <property type="entry name" value="Ion_trans"/>
    <property type="match status" value="1"/>
</dbReference>
<keyword evidence="3 6" id="KW-1133">Transmembrane helix</keyword>
<dbReference type="Ensembl" id="ENSAPOT00000017280.1">
    <property type="protein sequence ID" value="ENSAPOP00000000199.1"/>
    <property type="gene ID" value="ENSAPOG00000001368.1"/>
</dbReference>
<feature type="compositionally biased region" description="Low complexity" evidence="5">
    <location>
        <begin position="149"/>
        <end position="160"/>
    </location>
</feature>
<comment type="subcellular location">
    <subcellularLocation>
        <location evidence="1">Membrane</location>
        <topology evidence="1">Multi-pass membrane protein</topology>
    </subcellularLocation>
</comment>
<proteinExistence type="predicted"/>
<dbReference type="InterPro" id="IPR005821">
    <property type="entry name" value="Ion_trans_dom"/>
</dbReference>
<dbReference type="GO" id="GO:0086010">
    <property type="term" value="P:membrane depolarization during action potential"/>
    <property type="evidence" value="ECO:0007669"/>
    <property type="project" value="TreeGrafter"/>
</dbReference>
<dbReference type="PANTHER" id="PTHR10037:SF192">
    <property type="entry name" value="VOLTAGE-DEPENDENT T-TYPE CALCIUM CHANNEL SUBUNIT ALPHA-1H"/>
    <property type="match status" value="1"/>
</dbReference>
<feature type="transmembrane region" description="Helical" evidence="6">
    <location>
        <begin position="224"/>
        <end position="245"/>
    </location>
</feature>
<evidence type="ECO:0000256" key="6">
    <source>
        <dbReference type="SAM" id="Phobius"/>
    </source>
</evidence>
<dbReference type="GO" id="GO:0001518">
    <property type="term" value="C:voltage-gated sodium channel complex"/>
    <property type="evidence" value="ECO:0007669"/>
    <property type="project" value="TreeGrafter"/>
</dbReference>
<feature type="compositionally biased region" description="Polar residues" evidence="5">
    <location>
        <begin position="722"/>
        <end position="731"/>
    </location>
</feature>
<keyword evidence="2 6" id="KW-0812">Transmembrane</keyword>
<dbReference type="PANTHER" id="PTHR10037">
    <property type="entry name" value="VOLTAGE-GATED CATION CHANNEL CALCIUM AND SODIUM"/>
    <property type="match status" value="1"/>
</dbReference>
<accession>A0A3Q1EAH4</accession>
<dbReference type="InParanoid" id="A0A3Q1EAH4"/>
<feature type="compositionally biased region" description="Basic and acidic residues" evidence="5">
    <location>
        <begin position="253"/>
        <end position="286"/>
    </location>
</feature>
<reference evidence="8" key="2">
    <citation type="submission" date="2025-09" db="UniProtKB">
        <authorList>
            <consortium name="Ensembl"/>
        </authorList>
    </citation>
    <scope>IDENTIFICATION</scope>
</reference>
<feature type="region of interest" description="Disordered" evidence="5">
    <location>
        <begin position="104"/>
        <end position="165"/>
    </location>
</feature>
<protein>
    <recommendedName>
        <fullName evidence="7">Ion transport domain-containing protein</fullName>
    </recommendedName>
</protein>
<sequence length="759" mass="84320">MKRYAVVQCSHSDFLKCVSACPAVLGGDSEVLQLRLHGGFCHRGHPQTRRFWPAPLFQREVITRSHERKDWGKHDAETQTVCVCVCVCVCVKVEPAGPRHRVVVHHGNYSGGDRPERLPTHQPHHHTHHEGPEDHTSAEAAEDGYRNESSAGHGDASSASECSDENPCEGLSRHATFDNFGMAFLTLFRVSTGDNWNGIMKDTLRECRPQDRHCLTYLPFISPVYFVTFVLTAQFVLVNVVVAVLMKHLEESNKEAQLEEMEERKEREEMRERKEREERREREQACRRLSSSSVGGDLELDTPAQVQVEDEECCHGNLQSMGRMLSLPSDSYVQPLRCSPYVPIGHEAYSGYSYSGSMSSLGSSGGGSLLQVPGALPTISHASLGSGRSSRPVICLSTSQSIDRHSLHRLSPANSIDGHRFSPAHRTNRHRLNSAHSIDGYKFSPAHRIHRHRLSSTRSMDGYRLNPDHNAERPKLMSSHSIDRHPSFRLSPTHSKRPSHWLSPEDSLDRNKLSPSYVPDSSVMKRPASFRTASRQLRRQEAVRCDSLDQSGSADDLAEPRLAVPVASSTPPRQRSSSVHTLKYGHPQRVISSRSHSRSHSETTAQEHLPEPAICVSQPEPDAQKRPVSPQSLKVPSGESTLSAPLCVSEPAAQLDDADEEVSRINSSVHSHAQPPPSRSHTSRHLSPSPGEHRSRLSQSVSPVSDRNRKQRMSPPPGEEPVTTSTQQVDSSVELRRRTLSFDATSLSPNQPEGSSVDD</sequence>
<organism evidence="8 9">
    <name type="scientific">Acanthochromis polyacanthus</name>
    <name type="common">spiny chromis</name>
    <dbReference type="NCBI Taxonomy" id="80966"/>
    <lineage>
        <taxon>Eukaryota</taxon>
        <taxon>Metazoa</taxon>
        <taxon>Chordata</taxon>
        <taxon>Craniata</taxon>
        <taxon>Vertebrata</taxon>
        <taxon>Euteleostomi</taxon>
        <taxon>Actinopterygii</taxon>
        <taxon>Neopterygii</taxon>
        <taxon>Teleostei</taxon>
        <taxon>Neoteleostei</taxon>
        <taxon>Acanthomorphata</taxon>
        <taxon>Ovalentaria</taxon>
        <taxon>Pomacentridae</taxon>
        <taxon>Acanthochromis</taxon>
    </lineage>
</organism>
<dbReference type="STRING" id="80966.ENSAPOP00000000199"/>
<feature type="compositionally biased region" description="Basic and acidic residues" evidence="5">
    <location>
        <begin position="466"/>
        <end position="486"/>
    </location>
</feature>
<feature type="compositionally biased region" description="Polar residues" evidence="5">
    <location>
        <begin position="567"/>
        <end position="580"/>
    </location>
</feature>
<feature type="compositionally biased region" description="Basic residues" evidence="5">
    <location>
        <begin position="445"/>
        <end position="455"/>
    </location>
</feature>
<keyword evidence="4 6" id="KW-0472">Membrane</keyword>
<dbReference type="GeneTree" id="ENSGT00940000156666"/>
<dbReference type="AlphaFoldDB" id="A0A3Q1EAH4"/>
<dbReference type="Proteomes" id="UP000257200">
    <property type="component" value="Unplaced"/>
</dbReference>
<feature type="compositionally biased region" description="Basic residues" evidence="5">
    <location>
        <begin position="422"/>
        <end position="433"/>
    </location>
</feature>
<dbReference type="InterPro" id="IPR043203">
    <property type="entry name" value="VGCC_Ca_Na"/>
</dbReference>
<evidence type="ECO:0000256" key="5">
    <source>
        <dbReference type="SAM" id="MobiDB-lite"/>
    </source>
</evidence>
<feature type="region of interest" description="Disordered" evidence="5">
    <location>
        <begin position="406"/>
        <end position="759"/>
    </location>
</feature>
<dbReference type="GO" id="GO:0008332">
    <property type="term" value="F:low voltage-gated calcium channel activity"/>
    <property type="evidence" value="ECO:0007669"/>
    <property type="project" value="TreeGrafter"/>
</dbReference>
<name>A0A3Q1EAH4_9TELE</name>
<dbReference type="GO" id="GO:0005248">
    <property type="term" value="F:voltage-gated sodium channel activity"/>
    <property type="evidence" value="ECO:0007669"/>
    <property type="project" value="TreeGrafter"/>
</dbReference>
<feature type="domain" description="Ion transport" evidence="7">
    <location>
        <begin position="168"/>
        <end position="256"/>
    </location>
</feature>
<evidence type="ECO:0000256" key="1">
    <source>
        <dbReference type="ARBA" id="ARBA00004141"/>
    </source>
</evidence>
<evidence type="ECO:0000259" key="7">
    <source>
        <dbReference type="Pfam" id="PF00520"/>
    </source>
</evidence>
<dbReference type="Gene3D" id="1.10.287.70">
    <property type="match status" value="1"/>
</dbReference>
<evidence type="ECO:0000256" key="3">
    <source>
        <dbReference type="ARBA" id="ARBA00022989"/>
    </source>
</evidence>
<evidence type="ECO:0000256" key="4">
    <source>
        <dbReference type="ARBA" id="ARBA00023136"/>
    </source>
</evidence>
<feature type="compositionally biased region" description="Polar residues" evidence="5">
    <location>
        <begin position="629"/>
        <end position="643"/>
    </location>
</feature>
<reference evidence="8" key="1">
    <citation type="submission" date="2025-08" db="UniProtKB">
        <authorList>
            <consortium name="Ensembl"/>
        </authorList>
    </citation>
    <scope>IDENTIFICATION</scope>
</reference>